<name>K4JS71_9CAUD</name>
<gene>
    <name evidence="1" type="ORF">CcrColossus_gp076</name>
</gene>
<dbReference type="EMBL" id="JX100810">
    <property type="protein sequence ID" value="AFU87946.1"/>
    <property type="molecule type" value="Genomic_DNA"/>
</dbReference>
<evidence type="ECO:0000313" key="2">
    <source>
        <dbReference type="Proteomes" id="UP000000463"/>
    </source>
</evidence>
<proteinExistence type="predicted"/>
<dbReference type="Proteomes" id="UP000000463">
    <property type="component" value="Segment"/>
</dbReference>
<accession>K4JS71</accession>
<dbReference type="RefSeq" id="YP_006988310.1">
    <property type="nucleotide sequence ID" value="NC_019406.1"/>
</dbReference>
<reference evidence="1 2" key="1">
    <citation type="journal article" date="2012" name="BMC Genomics">
        <title>The Caulobacter crescentus phage phiCbK: genomics of a canonical phage.</title>
        <authorList>
            <person name="Gill J.J."/>
            <person name="Berry J.D."/>
            <person name="Russell W.K."/>
            <person name="Lessor L."/>
            <person name="Escobar Garcia D.A."/>
            <person name="Hernandez D."/>
            <person name="Kane A."/>
            <person name="Keene J."/>
            <person name="Maddox M."/>
            <person name="Martin R."/>
            <person name="Mohan S."/>
            <person name="Thorn A.M."/>
            <person name="Russell D.H."/>
            <person name="Young R."/>
        </authorList>
    </citation>
    <scope>NUCLEOTIDE SEQUENCE [LARGE SCALE GENOMIC DNA]</scope>
</reference>
<keyword evidence="2" id="KW-1185">Reference proteome</keyword>
<dbReference type="GeneID" id="13995005"/>
<organism evidence="1 2">
    <name type="scientific">Caulobacter phage CcrColossus</name>
    <dbReference type="NCBI Taxonomy" id="1211640"/>
    <lineage>
        <taxon>Viruses</taxon>
        <taxon>Duplodnaviria</taxon>
        <taxon>Heunggongvirae</taxon>
        <taxon>Uroviricota</taxon>
        <taxon>Caudoviricetes</taxon>
        <taxon>Jeanschmidtviridae</taxon>
        <taxon>Colossusvirus</taxon>
        <taxon>Colossusvirus colossus</taxon>
    </lineage>
</organism>
<dbReference type="KEGG" id="vg:13995005"/>
<sequence length="90" mass="10017">MSPSRRKALREAVEHCGVSKIEVEACQREYALAHDAYNALVTENPPKKRSGTTIENMRRHALAAYEALLDAMRVHSDNLAHIAALRGTSF</sequence>
<evidence type="ECO:0000313" key="1">
    <source>
        <dbReference type="EMBL" id="AFU87946.1"/>
    </source>
</evidence>
<protein>
    <submittedName>
        <fullName evidence="1">Uncharacterized protein</fullName>
    </submittedName>
</protein>